<feature type="domain" description="NADP-dependent oxidoreductase" evidence="4">
    <location>
        <begin position="32"/>
        <end position="341"/>
    </location>
</feature>
<accession>A0A9W8MKP9</accession>
<dbReference type="OrthoDB" id="48988at2759"/>
<organism evidence="6 7">
    <name type="scientific">Candolleomyces eurysporus</name>
    <dbReference type="NCBI Taxonomy" id="2828524"/>
    <lineage>
        <taxon>Eukaryota</taxon>
        <taxon>Fungi</taxon>
        <taxon>Dikarya</taxon>
        <taxon>Basidiomycota</taxon>
        <taxon>Agaricomycotina</taxon>
        <taxon>Agaricomycetes</taxon>
        <taxon>Agaricomycetidae</taxon>
        <taxon>Agaricales</taxon>
        <taxon>Agaricineae</taxon>
        <taxon>Psathyrellaceae</taxon>
        <taxon>Candolleomyces</taxon>
    </lineage>
</organism>
<dbReference type="InterPro" id="IPR036812">
    <property type="entry name" value="NAD(P)_OxRdtase_dom_sf"/>
</dbReference>
<dbReference type="EMBL" id="JANBPK010000483">
    <property type="protein sequence ID" value="KAJ2935525.1"/>
    <property type="molecule type" value="Genomic_DNA"/>
</dbReference>
<evidence type="ECO:0000313" key="6">
    <source>
        <dbReference type="EMBL" id="KAJ2935525.1"/>
    </source>
</evidence>
<dbReference type="PANTHER" id="PTHR43364:SF2">
    <property type="entry name" value="ARYL-ALCOHOL DEHYDROGENASE AAD10-RELATED"/>
    <property type="match status" value="1"/>
</dbReference>
<gene>
    <name evidence="6" type="ORF">H1R20_g1567</name>
    <name evidence="5" type="ORF">H1R20_g9091</name>
</gene>
<feature type="non-terminal residue" evidence="6">
    <location>
        <position position="1"/>
    </location>
</feature>
<name>A0A9W8MKP9_9AGAR</name>
<comment type="similarity">
    <text evidence="2">Belongs to the aldo/keto reductase family. Aldo/keto reductase 2 subfamily.</text>
</comment>
<sequence length="390" mass="43463">MALFTPSEQPASKLGHLRQLSKRAGVHVSPFQLGGMSIGESPWSSVGMGNMTKESSFKLLDAFWEQGGNFIDTAGNYQDNTSEQFIGEWAESRGIRDHLVIATKFSSNRWLEPHSVKRAAFTGNSSKALKTTIEGSLKDLRTHYIDILYLHWWDWDTSIYEVMDALHGYVQRGVVLYLGISDTPAWIVARANEYARQQGKTPFSIYQTAYSIMERSAEREIIPLVRDEGMALAPFGVLCGGKLRSDEEEEKRKKSGEKGRNMPWMTSWERTPEEKKVCDALDKVRAEVGAKSLTSVAIAYVLHKAPFVFPVIGGRKPEQIVANIEALDISLTDEQIAFLDTAKPLDPGFPNFMIGDGTSYPAGLIWSTLTKTPRAPPIRPNQVPTASKTF</sequence>
<feature type="region of interest" description="Disordered" evidence="3">
    <location>
        <begin position="371"/>
        <end position="390"/>
    </location>
</feature>
<proteinExistence type="inferred from homology"/>
<comment type="caution">
    <text evidence="6">The sequence shown here is derived from an EMBL/GenBank/DDBJ whole genome shotgun (WGS) entry which is preliminary data.</text>
</comment>
<dbReference type="EMBL" id="JANBPK010000946">
    <property type="protein sequence ID" value="KAJ2928006.1"/>
    <property type="molecule type" value="Genomic_DNA"/>
</dbReference>
<evidence type="ECO:0000256" key="1">
    <source>
        <dbReference type="ARBA" id="ARBA00023002"/>
    </source>
</evidence>
<dbReference type="InterPro" id="IPR050523">
    <property type="entry name" value="AKR_Detox_Biosynth"/>
</dbReference>
<dbReference type="GO" id="GO:0016491">
    <property type="term" value="F:oxidoreductase activity"/>
    <property type="evidence" value="ECO:0007669"/>
    <property type="project" value="UniProtKB-KW"/>
</dbReference>
<evidence type="ECO:0000259" key="4">
    <source>
        <dbReference type="Pfam" id="PF00248"/>
    </source>
</evidence>
<dbReference type="SUPFAM" id="SSF51430">
    <property type="entry name" value="NAD(P)-linked oxidoreductase"/>
    <property type="match status" value="1"/>
</dbReference>
<keyword evidence="7" id="KW-1185">Reference proteome</keyword>
<dbReference type="Proteomes" id="UP001140091">
    <property type="component" value="Unassembled WGS sequence"/>
</dbReference>
<evidence type="ECO:0000256" key="2">
    <source>
        <dbReference type="ARBA" id="ARBA00038157"/>
    </source>
</evidence>
<reference evidence="6" key="1">
    <citation type="submission" date="2022-06" db="EMBL/GenBank/DDBJ databases">
        <title>Genome Sequence of Candolleomyces eurysporus.</title>
        <authorList>
            <person name="Buettner E."/>
        </authorList>
    </citation>
    <scope>NUCLEOTIDE SEQUENCE</scope>
    <source>
        <strain evidence="6">VTCC 930004</strain>
    </source>
</reference>
<dbReference type="AlphaFoldDB" id="A0A9W8MKP9"/>
<dbReference type="PANTHER" id="PTHR43364">
    <property type="entry name" value="NADH-SPECIFIC METHYLGLYOXAL REDUCTASE-RELATED"/>
    <property type="match status" value="1"/>
</dbReference>
<evidence type="ECO:0000256" key="3">
    <source>
        <dbReference type="SAM" id="MobiDB-lite"/>
    </source>
</evidence>
<evidence type="ECO:0000313" key="7">
    <source>
        <dbReference type="Proteomes" id="UP001140091"/>
    </source>
</evidence>
<dbReference type="Pfam" id="PF00248">
    <property type="entry name" value="Aldo_ket_red"/>
    <property type="match status" value="1"/>
</dbReference>
<evidence type="ECO:0000313" key="5">
    <source>
        <dbReference type="EMBL" id="KAJ2928006.1"/>
    </source>
</evidence>
<dbReference type="InterPro" id="IPR023210">
    <property type="entry name" value="NADP_OxRdtase_dom"/>
</dbReference>
<protein>
    <recommendedName>
        <fullName evidence="4">NADP-dependent oxidoreductase domain-containing protein</fullName>
    </recommendedName>
</protein>
<dbReference type="Gene3D" id="3.20.20.100">
    <property type="entry name" value="NADP-dependent oxidoreductase domain"/>
    <property type="match status" value="1"/>
</dbReference>
<keyword evidence="1" id="KW-0560">Oxidoreductase</keyword>